<organism evidence="1">
    <name type="scientific">Arundo donax</name>
    <name type="common">Giant reed</name>
    <name type="synonym">Donax arundinaceus</name>
    <dbReference type="NCBI Taxonomy" id="35708"/>
    <lineage>
        <taxon>Eukaryota</taxon>
        <taxon>Viridiplantae</taxon>
        <taxon>Streptophyta</taxon>
        <taxon>Embryophyta</taxon>
        <taxon>Tracheophyta</taxon>
        <taxon>Spermatophyta</taxon>
        <taxon>Magnoliopsida</taxon>
        <taxon>Liliopsida</taxon>
        <taxon>Poales</taxon>
        <taxon>Poaceae</taxon>
        <taxon>PACMAD clade</taxon>
        <taxon>Arundinoideae</taxon>
        <taxon>Arundineae</taxon>
        <taxon>Arundo</taxon>
    </lineage>
</organism>
<evidence type="ECO:0000313" key="1">
    <source>
        <dbReference type="EMBL" id="JAD54528.1"/>
    </source>
</evidence>
<reference evidence="1" key="1">
    <citation type="submission" date="2014-09" db="EMBL/GenBank/DDBJ databases">
        <authorList>
            <person name="Magalhaes I.L.F."/>
            <person name="Oliveira U."/>
            <person name="Santos F.R."/>
            <person name="Vidigal T.H.D.A."/>
            <person name="Brescovit A.D."/>
            <person name="Santos A.J."/>
        </authorList>
    </citation>
    <scope>NUCLEOTIDE SEQUENCE</scope>
    <source>
        <tissue evidence="1">Shoot tissue taken approximately 20 cm above the soil surface</tissue>
    </source>
</reference>
<proteinExistence type="predicted"/>
<accession>A0A0A9AXC9</accession>
<sequence length="9" mass="976">MLLAMPTTV</sequence>
<protein>
    <submittedName>
        <fullName evidence="1">Uncharacterized protein</fullName>
    </submittedName>
</protein>
<reference evidence="1" key="2">
    <citation type="journal article" date="2015" name="Data Brief">
        <title>Shoot transcriptome of the giant reed, Arundo donax.</title>
        <authorList>
            <person name="Barrero R.A."/>
            <person name="Guerrero F.D."/>
            <person name="Moolhuijzen P."/>
            <person name="Goolsby J.A."/>
            <person name="Tidwell J."/>
            <person name="Bellgard S.E."/>
            <person name="Bellgard M.I."/>
        </authorList>
    </citation>
    <scope>NUCLEOTIDE SEQUENCE</scope>
    <source>
        <tissue evidence="1">Shoot tissue taken approximately 20 cm above the soil surface</tissue>
    </source>
</reference>
<name>A0A0A9AXC9_ARUDO</name>
<dbReference type="EMBL" id="GBRH01243367">
    <property type="protein sequence ID" value="JAD54528.1"/>
    <property type="molecule type" value="Transcribed_RNA"/>
</dbReference>